<evidence type="ECO:0000256" key="1">
    <source>
        <dbReference type="SAM" id="Phobius"/>
    </source>
</evidence>
<keyword evidence="1" id="KW-1133">Transmembrane helix</keyword>
<evidence type="ECO:0008006" key="4">
    <source>
        <dbReference type="Google" id="ProtNLM"/>
    </source>
</evidence>
<sequence length="76" mass="7765">MSLGNSTGPNDPLHARTALTLAAATVMAACSAVSSWSIVDHALGGTEGPLAPLSAALVAGGIAFMKSIDWLRRNFR</sequence>
<name>A0ABW3DJU3_9ACTN</name>
<keyword evidence="1" id="KW-0812">Transmembrane</keyword>
<gene>
    <name evidence="2" type="ORF">ACFQ08_01615</name>
</gene>
<proteinExistence type="predicted"/>
<evidence type="ECO:0000313" key="3">
    <source>
        <dbReference type="Proteomes" id="UP001597024"/>
    </source>
</evidence>
<feature type="transmembrane region" description="Helical" evidence="1">
    <location>
        <begin position="18"/>
        <end position="38"/>
    </location>
</feature>
<comment type="caution">
    <text evidence="2">The sequence shown here is derived from an EMBL/GenBank/DDBJ whole genome shotgun (WGS) entry which is preliminary data.</text>
</comment>
<accession>A0ABW3DJU3</accession>
<organism evidence="2 3">
    <name type="scientific">Streptosporangium algeriense</name>
    <dbReference type="NCBI Taxonomy" id="1682748"/>
    <lineage>
        <taxon>Bacteria</taxon>
        <taxon>Bacillati</taxon>
        <taxon>Actinomycetota</taxon>
        <taxon>Actinomycetes</taxon>
        <taxon>Streptosporangiales</taxon>
        <taxon>Streptosporangiaceae</taxon>
        <taxon>Streptosporangium</taxon>
    </lineage>
</organism>
<protein>
    <recommendedName>
        <fullName evidence="4">Lipoprotein</fullName>
    </recommendedName>
</protein>
<keyword evidence="1" id="KW-0472">Membrane</keyword>
<reference evidence="3" key="1">
    <citation type="journal article" date="2019" name="Int. J. Syst. Evol. Microbiol.">
        <title>The Global Catalogue of Microorganisms (GCM) 10K type strain sequencing project: providing services to taxonomists for standard genome sequencing and annotation.</title>
        <authorList>
            <consortium name="The Broad Institute Genomics Platform"/>
            <consortium name="The Broad Institute Genome Sequencing Center for Infectious Disease"/>
            <person name="Wu L."/>
            <person name="Ma J."/>
        </authorList>
    </citation>
    <scope>NUCLEOTIDE SEQUENCE [LARGE SCALE GENOMIC DNA]</scope>
    <source>
        <strain evidence="3">CCUG 62974</strain>
    </source>
</reference>
<dbReference type="EMBL" id="JBHTHX010000020">
    <property type="protein sequence ID" value="MFD0883262.1"/>
    <property type="molecule type" value="Genomic_DNA"/>
</dbReference>
<feature type="transmembrane region" description="Helical" evidence="1">
    <location>
        <begin position="50"/>
        <end position="68"/>
    </location>
</feature>
<evidence type="ECO:0000313" key="2">
    <source>
        <dbReference type="EMBL" id="MFD0883262.1"/>
    </source>
</evidence>
<keyword evidence="3" id="KW-1185">Reference proteome</keyword>
<dbReference type="Proteomes" id="UP001597024">
    <property type="component" value="Unassembled WGS sequence"/>
</dbReference>